<proteinExistence type="predicted"/>
<keyword evidence="2" id="KW-1185">Reference proteome</keyword>
<gene>
    <name evidence="1" type="ORF">GSTUAT00000988001</name>
</gene>
<evidence type="ECO:0000313" key="1">
    <source>
        <dbReference type="EMBL" id="CUS14918.1"/>
    </source>
</evidence>
<reference evidence="1" key="1">
    <citation type="submission" date="2015-10" db="EMBL/GenBank/DDBJ databases">
        <authorList>
            <person name="Regsiter A."/>
            <person name="william w."/>
        </authorList>
    </citation>
    <scope>NUCLEOTIDE SEQUENCE</scope>
    <source>
        <strain evidence="1">Montdore</strain>
    </source>
</reference>
<feature type="non-terminal residue" evidence="1">
    <location>
        <position position="1"/>
    </location>
</feature>
<dbReference type="EMBL" id="LN890954">
    <property type="protein sequence ID" value="CUS14918.1"/>
    <property type="molecule type" value="Genomic_DNA"/>
</dbReference>
<accession>A0A292Q7J7</accession>
<organism evidence="1 2">
    <name type="scientific">Tuber aestivum</name>
    <name type="common">summer truffle</name>
    <dbReference type="NCBI Taxonomy" id="59557"/>
    <lineage>
        <taxon>Eukaryota</taxon>
        <taxon>Fungi</taxon>
        <taxon>Dikarya</taxon>
        <taxon>Ascomycota</taxon>
        <taxon>Pezizomycotina</taxon>
        <taxon>Pezizomycetes</taxon>
        <taxon>Pezizales</taxon>
        <taxon>Tuberaceae</taxon>
        <taxon>Tuber</taxon>
    </lineage>
</organism>
<protein>
    <submittedName>
        <fullName evidence="1">Uncharacterized protein</fullName>
    </submittedName>
</protein>
<dbReference type="AlphaFoldDB" id="A0A292Q7J7"/>
<name>A0A292Q7J7_9PEZI</name>
<dbReference type="Proteomes" id="UP001412239">
    <property type="component" value="Unassembled WGS sequence"/>
</dbReference>
<sequence>SYQIKVLVKQNSALLEIAVPLRGGVVLRNWWPVWGGVRSRGKEKYCSPGVLSSDCAYPDGQNPKDLSGIAGDPDNPRLLFREVSGSSRLFKGSISYFPGFGLAARVLVRFGIPQKKTE</sequence>
<evidence type="ECO:0000313" key="2">
    <source>
        <dbReference type="Proteomes" id="UP001412239"/>
    </source>
</evidence>